<gene>
    <name evidence="3" type="ORF">EGI89_10065</name>
</gene>
<dbReference type="Pfam" id="PF06054">
    <property type="entry name" value="CoiA_nuc"/>
    <property type="match status" value="1"/>
</dbReference>
<dbReference type="Pfam" id="PF25164">
    <property type="entry name" value="CoiA_N"/>
    <property type="match status" value="1"/>
</dbReference>
<feature type="domain" description="Competence protein CoiA nuclease-like" evidence="1">
    <location>
        <begin position="77"/>
        <end position="167"/>
    </location>
</feature>
<proteinExistence type="predicted"/>
<organism evidence="3 4">
    <name type="scientific">Empedobacter falsenii</name>
    <dbReference type="NCBI Taxonomy" id="343874"/>
    <lineage>
        <taxon>Bacteria</taxon>
        <taxon>Pseudomonadati</taxon>
        <taxon>Bacteroidota</taxon>
        <taxon>Flavobacteriia</taxon>
        <taxon>Flavobacteriales</taxon>
        <taxon>Weeksellaceae</taxon>
        <taxon>Empedobacter</taxon>
    </lineage>
</organism>
<protein>
    <recommendedName>
        <fullName evidence="5">Competence protein</fullName>
    </recommendedName>
</protein>
<dbReference type="InterPro" id="IPR057253">
    <property type="entry name" value="CoiA-like_N"/>
</dbReference>
<dbReference type="InterPro" id="IPR010330">
    <property type="entry name" value="CoiA_nuc"/>
</dbReference>
<evidence type="ECO:0000259" key="2">
    <source>
        <dbReference type="Pfam" id="PF25164"/>
    </source>
</evidence>
<dbReference type="EMBL" id="RHPO01000021">
    <property type="protein sequence ID" value="RRT90074.1"/>
    <property type="molecule type" value="Genomic_DNA"/>
</dbReference>
<reference evidence="3 4" key="1">
    <citation type="submission" date="2018-10" db="EMBL/GenBank/DDBJ databases">
        <title>Transmission dynamics of multidrug resistant bacteria on intensive care unit surfaces.</title>
        <authorList>
            <person name="D'Souza A.W."/>
            <person name="Potter R.F."/>
            <person name="Wallace M."/>
            <person name="Shupe A."/>
            <person name="Patel S."/>
            <person name="Sun S."/>
            <person name="Gul D."/>
            <person name="Kwon J.H."/>
            <person name="Andleeb S."/>
            <person name="Burnham C.-A.D."/>
            <person name="Dantas G."/>
        </authorList>
    </citation>
    <scope>NUCLEOTIDE SEQUENCE [LARGE SCALE GENOMIC DNA]</scope>
    <source>
        <strain evidence="3 4">WF_348</strain>
    </source>
</reference>
<feature type="domain" description="Competence protein CoiA-like N-terminal" evidence="2">
    <location>
        <begin position="37"/>
        <end position="70"/>
    </location>
</feature>
<dbReference type="RefSeq" id="WP_125350095.1">
    <property type="nucleotide sequence ID" value="NZ_RHPN01000021.1"/>
</dbReference>
<evidence type="ECO:0000259" key="1">
    <source>
        <dbReference type="Pfam" id="PF06054"/>
    </source>
</evidence>
<evidence type="ECO:0008006" key="5">
    <source>
        <dbReference type="Google" id="ProtNLM"/>
    </source>
</evidence>
<comment type="caution">
    <text evidence="3">The sequence shown here is derived from an EMBL/GenBank/DDBJ whole genome shotgun (WGS) entry which is preliminary data.</text>
</comment>
<evidence type="ECO:0000313" key="4">
    <source>
        <dbReference type="Proteomes" id="UP000267844"/>
    </source>
</evidence>
<dbReference type="Proteomes" id="UP000267844">
    <property type="component" value="Unassembled WGS sequence"/>
</dbReference>
<accession>A0A427BKQ5</accession>
<dbReference type="AlphaFoldDB" id="A0A427BKQ5"/>
<name>A0A427BKQ5_9FLAO</name>
<evidence type="ECO:0000313" key="3">
    <source>
        <dbReference type="EMBL" id="RRT90074.1"/>
    </source>
</evidence>
<sequence length="287" mass="33890">MNSNNNDLIVSMCSGLLNRKAISLKTNKLVNADDITKEDGPFYCPECLSDAIIRKCVEKDDHFAHKANLSSLFSNGETQLHKDCKNEILESLRNCFPEGKWEVERTIKAIKSKNYNEVVPDISGRINNKPIVIEVQRSFLNIEKIKKRTEEYRKRNISILWIVPIKQDLPTENFRPRLFEKFLHDMYFGKVYYWKRGNGSKVIPVHFDTAERYIPMTSFFDVEANEEVTFGGYTKKYKTIKIPNYLGKLLEIEKDFYVKEASKFQIETKEYEIPDRNIYRDKNKKWW</sequence>